<evidence type="ECO:0000313" key="3">
    <source>
        <dbReference type="EMBL" id="ABK43315.1"/>
    </source>
</evidence>
<dbReference type="Proteomes" id="UP000002586">
    <property type="component" value="Chromosome"/>
</dbReference>
<dbReference type="InterPro" id="IPR036868">
    <property type="entry name" value="TusA-like_sf"/>
</dbReference>
<dbReference type="AlphaFoldDB" id="A0L5S2"/>
<keyword evidence="4" id="KW-1185">Reference proteome</keyword>
<reference evidence="3 4" key="2">
    <citation type="journal article" date="2012" name="Int. J. Syst. Evol. Microbiol.">
        <title>Magnetococcus marinus gen. nov., sp. nov., a marine, magnetotactic bacterium that represents a novel lineage (Magnetococcaceae fam. nov.; Magnetococcales ord. nov.) at the base of the Alphaproteobacteria.</title>
        <authorList>
            <person name="Bazylinski D.A."/>
            <person name="Williams T.J."/>
            <person name="Lefevre C.T."/>
            <person name="Berg R.J."/>
            <person name="Zhang C.L."/>
            <person name="Bowser S.S."/>
            <person name="Dean A.J."/>
            <person name="Beveridge T.J."/>
        </authorList>
    </citation>
    <scope>NUCLEOTIDE SEQUENCE [LARGE SCALE GENOMIC DNA]</scope>
    <source>
        <strain evidence="4">ATCC BAA-1437 / JCM 17883 / MC-1</strain>
    </source>
</reference>
<evidence type="ECO:0000259" key="2">
    <source>
        <dbReference type="PROSITE" id="PS01148"/>
    </source>
</evidence>
<dbReference type="RefSeq" id="WP_011712475.1">
    <property type="nucleotide sequence ID" value="NC_008576.1"/>
</dbReference>
<evidence type="ECO:0000256" key="1">
    <source>
        <dbReference type="ARBA" id="ARBA00008984"/>
    </source>
</evidence>
<dbReference type="Gene3D" id="3.30.110.40">
    <property type="entry name" value="TusA-like domain"/>
    <property type="match status" value="1"/>
</dbReference>
<dbReference type="STRING" id="156889.Mmc1_0794"/>
<organism evidence="3 4">
    <name type="scientific">Magnetococcus marinus (strain ATCC BAA-1437 / JCM 17883 / MC-1)</name>
    <dbReference type="NCBI Taxonomy" id="156889"/>
    <lineage>
        <taxon>Bacteria</taxon>
        <taxon>Pseudomonadati</taxon>
        <taxon>Pseudomonadota</taxon>
        <taxon>Magnetococcia</taxon>
        <taxon>Magnetococcales</taxon>
        <taxon>Magnetococcaceae</taxon>
        <taxon>Magnetococcus</taxon>
    </lineage>
</organism>
<dbReference type="CDD" id="cd00291">
    <property type="entry name" value="SirA_YedF_YeeD"/>
    <property type="match status" value="1"/>
</dbReference>
<feature type="domain" description="UPF0033" evidence="2">
    <location>
        <begin position="8"/>
        <end position="32"/>
    </location>
</feature>
<sequence>MNQSDAQLDARGMTCPLPILKAKKMLNGLATGQVLAVMATDPGSVKDMDSFCQQTGHHLMSTEQQGEALLFYIRKA</sequence>
<dbReference type="Pfam" id="PF01206">
    <property type="entry name" value="TusA"/>
    <property type="match status" value="1"/>
</dbReference>
<comment type="similarity">
    <text evidence="1">Belongs to the sulfur carrier protein TusA family.</text>
</comment>
<evidence type="ECO:0000313" key="4">
    <source>
        <dbReference type="Proteomes" id="UP000002586"/>
    </source>
</evidence>
<reference evidence="4" key="1">
    <citation type="journal article" date="2009" name="Appl. Environ. Microbiol.">
        <title>Complete genome sequence of the chemolithoautotrophic marine magnetotactic coccus strain MC-1.</title>
        <authorList>
            <person name="Schubbe S."/>
            <person name="Williams T.J."/>
            <person name="Xie G."/>
            <person name="Kiss H.E."/>
            <person name="Brettin T.S."/>
            <person name="Martinez D."/>
            <person name="Ross C.A."/>
            <person name="Schuler D."/>
            <person name="Cox B.L."/>
            <person name="Nealson K.H."/>
            <person name="Bazylinski D.A."/>
        </authorList>
    </citation>
    <scope>NUCLEOTIDE SEQUENCE [LARGE SCALE GENOMIC DNA]</scope>
    <source>
        <strain evidence="4">ATCC BAA-1437 / JCM 17883 / MC-1</strain>
    </source>
</reference>
<gene>
    <name evidence="3" type="ordered locus">Mmc1_0794</name>
</gene>
<dbReference type="OrthoDB" id="9797551at2"/>
<name>A0L5S2_MAGMM</name>
<dbReference type="SUPFAM" id="SSF64307">
    <property type="entry name" value="SirA-like"/>
    <property type="match status" value="1"/>
</dbReference>
<dbReference type="KEGG" id="mgm:Mmc1_0794"/>
<dbReference type="InterPro" id="IPR001455">
    <property type="entry name" value="TusA-like"/>
</dbReference>
<proteinExistence type="inferred from homology"/>
<dbReference type="PROSITE" id="PS01148">
    <property type="entry name" value="UPF0033"/>
    <property type="match status" value="1"/>
</dbReference>
<dbReference type="EMBL" id="CP000471">
    <property type="protein sequence ID" value="ABK43315.1"/>
    <property type="molecule type" value="Genomic_DNA"/>
</dbReference>
<dbReference type="PANTHER" id="PTHR33279">
    <property type="entry name" value="SULFUR CARRIER PROTEIN YEDF-RELATED"/>
    <property type="match status" value="1"/>
</dbReference>
<dbReference type="eggNOG" id="COG0425">
    <property type="taxonomic scope" value="Bacteria"/>
</dbReference>
<dbReference type="HOGENOM" id="CLU_165255_1_2_5"/>
<accession>A0L5S2</accession>
<dbReference type="PANTHER" id="PTHR33279:SF6">
    <property type="entry name" value="SULFUR CARRIER PROTEIN YEDF-RELATED"/>
    <property type="match status" value="1"/>
</dbReference>
<protein>
    <submittedName>
        <fullName evidence="3">SirA family protein</fullName>
    </submittedName>
</protein>